<sequence>MLSLLREGVFEAAAIDAPFALPTRFMPLGGHAELLDRVRALPSADDRPFPSGASLLELAARIAPIDQKKPHRETERRWTQRGINTRSTLWNGPRGGAPFTVACLTLLARSERPVWPWHDGQGMLVEAFPAAQLHSWNLPSSGYSKPEQQEMRERILVGLAEFLSFTATQYEEMSRSPDALDATVAAFAAIAAAQHGRPAEYPIDGLIAVMNQYGSLDL</sequence>
<organism evidence="1 2">
    <name type="scientific">Acidisoma cellulosilyticum</name>
    <dbReference type="NCBI Taxonomy" id="2802395"/>
    <lineage>
        <taxon>Bacteria</taxon>
        <taxon>Pseudomonadati</taxon>
        <taxon>Pseudomonadota</taxon>
        <taxon>Alphaproteobacteria</taxon>
        <taxon>Acetobacterales</taxon>
        <taxon>Acidocellaceae</taxon>
        <taxon>Acidisoma</taxon>
    </lineage>
</organism>
<comment type="caution">
    <text evidence="1">The sequence shown here is derived from an EMBL/GenBank/DDBJ whole genome shotgun (WGS) entry which is preliminary data.</text>
</comment>
<dbReference type="EMBL" id="JAESVA010000002">
    <property type="protein sequence ID" value="MCB8879832.1"/>
    <property type="molecule type" value="Genomic_DNA"/>
</dbReference>
<protein>
    <submittedName>
        <fullName evidence="1">DUF429 domain-containing protein</fullName>
    </submittedName>
</protein>
<dbReference type="AlphaFoldDB" id="A0A963YZ24"/>
<dbReference type="Proteomes" id="UP000721844">
    <property type="component" value="Unassembled WGS sequence"/>
</dbReference>
<dbReference type="RefSeq" id="WP_227306450.1">
    <property type="nucleotide sequence ID" value="NZ_JAESVA010000002.1"/>
</dbReference>
<evidence type="ECO:0000313" key="2">
    <source>
        <dbReference type="Proteomes" id="UP000721844"/>
    </source>
</evidence>
<dbReference type="InterPro" id="IPR007362">
    <property type="entry name" value="DUF429"/>
</dbReference>
<name>A0A963YZ24_9PROT</name>
<keyword evidence="2" id="KW-1185">Reference proteome</keyword>
<accession>A0A963YZ24</accession>
<gene>
    <name evidence="1" type="ORF">ACELLULO517_06270</name>
</gene>
<reference evidence="1 2" key="1">
    <citation type="journal article" date="2021" name="Microorganisms">
        <title>Acidisoma silvae sp. nov. and Acidisomacellulosilytica sp. nov., Two Acidophilic Bacteria Isolated from Decaying Wood, Hydrolyzing Cellulose and Producing Poly-3-hydroxybutyrate.</title>
        <authorList>
            <person name="Mieszkin S."/>
            <person name="Pouder E."/>
            <person name="Uroz S."/>
            <person name="Simon-Colin C."/>
            <person name="Alain K."/>
        </authorList>
    </citation>
    <scope>NUCLEOTIDE SEQUENCE [LARGE SCALE GENOMIC DNA]</scope>
    <source>
        <strain evidence="1 2">HW T5.17</strain>
    </source>
</reference>
<dbReference type="Pfam" id="PF04250">
    <property type="entry name" value="DUF429"/>
    <property type="match status" value="1"/>
</dbReference>
<evidence type="ECO:0000313" key="1">
    <source>
        <dbReference type="EMBL" id="MCB8879832.1"/>
    </source>
</evidence>
<proteinExistence type="predicted"/>